<evidence type="ECO:0000259" key="3">
    <source>
        <dbReference type="Pfam" id="PF03713"/>
    </source>
</evidence>
<accession>A0A9X4R704</accession>
<dbReference type="Proteomes" id="UP001152766">
    <property type="component" value="Unassembled WGS sequence"/>
</dbReference>
<dbReference type="Pfam" id="PF03713">
    <property type="entry name" value="DUF305"/>
    <property type="match status" value="1"/>
</dbReference>
<dbReference type="EMBL" id="SGUG01000004">
    <property type="protein sequence ID" value="MDG0861643.1"/>
    <property type="molecule type" value="Genomic_DNA"/>
</dbReference>
<dbReference type="Gene3D" id="1.20.1260.10">
    <property type="match status" value="1"/>
</dbReference>
<name>A0A9X4R704_9BURK</name>
<dbReference type="RefSeq" id="WP_268149187.1">
    <property type="nucleotide sequence ID" value="NZ_JAPPUW010000006.1"/>
</dbReference>
<evidence type="ECO:0000256" key="2">
    <source>
        <dbReference type="SAM" id="SignalP"/>
    </source>
</evidence>
<evidence type="ECO:0000313" key="4">
    <source>
        <dbReference type="EMBL" id="MDG0861643.1"/>
    </source>
</evidence>
<keyword evidence="2" id="KW-0732">Signal</keyword>
<evidence type="ECO:0000313" key="5">
    <source>
        <dbReference type="Proteomes" id="UP001152766"/>
    </source>
</evidence>
<feature type="compositionally biased region" description="Gly residues" evidence="1">
    <location>
        <begin position="225"/>
        <end position="240"/>
    </location>
</feature>
<feature type="chain" id="PRO_5040918671" evidence="2">
    <location>
        <begin position="28"/>
        <end position="240"/>
    </location>
</feature>
<feature type="region of interest" description="Disordered" evidence="1">
    <location>
        <begin position="218"/>
        <end position="240"/>
    </location>
</feature>
<comment type="caution">
    <text evidence="4">The sequence shown here is derived from an EMBL/GenBank/DDBJ whole genome shotgun (WGS) entry which is preliminary data.</text>
</comment>
<protein>
    <submittedName>
        <fullName evidence="4">DUF305 domain-containing protein</fullName>
    </submittedName>
</protein>
<evidence type="ECO:0000256" key="1">
    <source>
        <dbReference type="SAM" id="MobiDB-lite"/>
    </source>
</evidence>
<proteinExistence type="predicted"/>
<gene>
    <name evidence="4" type="ORF">EXJ73_04040</name>
</gene>
<dbReference type="AlphaFoldDB" id="A0A9X4R704"/>
<dbReference type="InterPro" id="IPR005183">
    <property type="entry name" value="DUF305_CopM-like"/>
</dbReference>
<keyword evidence="5" id="KW-1185">Reference proteome</keyword>
<reference evidence="4" key="1">
    <citation type="submission" date="2019-02" db="EMBL/GenBank/DDBJ databases">
        <title>Draft genome of the type strain Pelomonas aquatica CCUG 52575T.</title>
        <authorList>
            <person name="Gomila M."/>
            <person name="Lalucat J."/>
        </authorList>
    </citation>
    <scope>NUCLEOTIDE SEQUENCE</scope>
    <source>
        <strain evidence="4">CCUG 52575</strain>
    </source>
</reference>
<dbReference type="InterPro" id="IPR012347">
    <property type="entry name" value="Ferritin-like"/>
</dbReference>
<feature type="domain" description="DUF305" evidence="3">
    <location>
        <begin position="87"/>
        <end position="202"/>
    </location>
</feature>
<sequence>MTTRLLTRWAAIAVTCTSLVVPFTAKADAPGVGLTAAFEIEFLQMSIDHHYAALRITELAAGTDVQRNGEISPSEGTSPTPGFAVTPAKATLDDLKSMARRNNRMQREEILTLKGFLRDWYGIDYQPKLRDESRRMIAVLDQARPGADFNHLFYEVFSRHHYTLMEPVNACVTGSDLSHEELRRECRTMWMSQTADIEMMRNELKRHFGVADYQPFKGREPLAGSRGGPKGQHSGGNHGD</sequence>
<feature type="signal peptide" evidence="2">
    <location>
        <begin position="1"/>
        <end position="27"/>
    </location>
</feature>
<organism evidence="4 5">
    <name type="scientific">Pelomonas aquatica</name>
    <dbReference type="NCBI Taxonomy" id="431058"/>
    <lineage>
        <taxon>Bacteria</taxon>
        <taxon>Pseudomonadati</taxon>
        <taxon>Pseudomonadota</taxon>
        <taxon>Betaproteobacteria</taxon>
        <taxon>Burkholderiales</taxon>
        <taxon>Sphaerotilaceae</taxon>
        <taxon>Roseateles</taxon>
    </lineage>
</organism>